<gene>
    <name evidence="1" type="ORF">C1H84_07520</name>
</gene>
<dbReference type="Proteomes" id="UP000252167">
    <property type="component" value="Unassembled WGS sequence"/>
</dbReference>
<keyword evidence="2" id="KW-1185">Reference proteome</keyword>
<organism evidence="1 2">
    <name type="scientific">Glutamicibacter soli</name>
    <dbReference type="NCBI Taxonomy" id="453836"/>
    <lineage>
        <taxon>Bacteria</taxon>
        <taxon>Bacillati</taxon>
        <taxon>Actinomycetota</taxon>
        <taxon>Actinomycetes</taxon>
        <taxon>Micrococcales</taxon>
        <taxon>Micrococcaceae</taxon>
        <taxon>Glutamicibacter</taxon>
    </lineage>
</organism>
<dbReference type="EMBL" id="POAF01000003">
    <property type="protein sequence ID" value="RBM01684.1"/>
    <property type="molecule type" value="Genomic_DNA"/>
</dbReference>
<reference evidence="1 2" key="1">
    <citation type="submission" date="2018-01" db="EMBL/GenBank/DDBJ databases">
        <title>Glutamicibacter soli strain NHPC-3 Whole genome sequence and assembly.</title>
        <authorList>
            <person name="Choudhury P."/>
            <person name="Gupta D."/>
            <person name="Sengupta K."/>
            <person name="Jawed A."/>
            <person name="Sultana N."/>
            <person name="Saha P."/>
        </authorList>
    </citation>
    <scope>NUCLEOTIDE SEQUENCE [LARGE SCALE GENOMIC DNA]</scope>
    <source>
        <strain evidence="1 2">NHPC-3</strain>
    </source>
</reference>
<sequence length="149" mass="16000">MGPDGETTCKAASANLPAYPYALEAMTKLIEEQSMKREEIAVTTGPMGNEFAVISGTCSGGRIDWAEDQDQHRHPRGALPALISDPGARKGSNLFYTSWYVSSGNPMGTFSILRTDNLSNYGNRSVPELDGIVNKPLGAMDSWSVSLGQ</sequence>
<dbReference type="AlphaFoldDB" id="A0A365YI40"/>
<accession>A0A365YI40</accession>
<evidence type="ECO:0000313" key="1">
    <source>
        <dbReference type="EMBL" id="RBM01684.1"/>
    </source>
</evidence>
<protein>
    <submittedName>
        <fullName evidence="1">Uncharacterized protein</fullName>
    </submittedName>
</protein>
<proteinExistence type="predicted"/>
<comment type="caution">
    <text evidence="1">The sequence shown here is derived from an EMBL/GenBank/DDBJ whole genome shotgun (WGS) entry which is preliminary data.</text>
</comment>
<name>A0A365YI40_9MICC</name>
<evidence type="ECO:0000313" key="2">
    <source>
        <dbReference type="Proteomes" id="UP000252167"/>
    </source>
</evidence>